<name>A0A3S0PAQ8_9GAMM</name>
<dbReference type="InterPro" id="IPR012332">
    <property type="entry name" value="Autotransporter_pectin_lyase_C"/>
</dbReference>
<dbReference type="SMART" id="SM00869">
    <property type="entry name" value="Autotransporter"/>
    <property type="match status" value="1"/>
</dbReference>
<sequence>MQKEADLYRGCSAVRDGLGCPRQMTFGARISDFPNDGVRQCFFLERTPGDQSLTATYRNRRKRADSTLRLFNLSCIYAAIAFGIFGHSAHAQTVSAVASGQSNVGTTWSNGAVPSAGNNYVIGSGFVVNTPPVGNATTLNYTFGGDSLTVQSGGTLQLRSSNASTTSHGNYTISGLTLQSGSSLTLSTGVGSIIYTLQTGLNLASSGSVTLVNNNNAAGYVVGLVLAPNSVLSGGANINLIFQANGQNGVLEKYMTVSSANNPYTGNWNVTAANSNANREAGLVANAVNALGTGSVSLTGSTLVNQVADGLDSISGVNVGANSFVEVNATWNNPAATLALNAASSKVTISGANTAMNIGNLTGVTGSSITGNASGESFSVNTTTDSLYAGTIAGSIAFTQSGPATLTLTGNNTYTGGTTVTGGLINFSSLSNFGTGSITLNGGGLQWATGNTADVSAQLNPLGANGATFDTNGNDVTLAGALSGAGGVLIKQGAGTLTLTGANTYDGGTQINAGTVQIGAGGTSGSIEGNVADNGMLAFNLSNAATFNGSISGTGGVSQLGSGTTILTADNTYTGETTISAGTLQLGNGGNSGSVAGNVVDNGTLSINRSDTVTLPGVISGTGNLAQIGTGSTTLTSDNTYTGGTSIKAGTLQLGNGNTAGSVLGDIADNAILAFNRSDTVVYSNIISGSGGLNQMGPGTLQLDGAQTYTGPTNVLSGVLAVDGSIQSDTTTVASGATLSGFGDLHGNVINQGTVWPGNAIVGDTNYGTLTIHGSYVGQGGLLELNTYLGGDGSPSDVLAIDGGAVTGNTGVIVHNTAKGSGETSGDGILVVSAINGATTTAGAFNLVSETRSGALDYRLFRGSVDGTSPDSWYLRNEFTVPPEPPEPPVPPEPPQPPDPILPPDPPPEPLPPGVYPIIGPDVATYGVVQPVARELGIVTLGTMDQRIGDSAWLASSTGDTDHGPSAWGRLFATNIDNSYRAFAAPQANGNLYGFQTGVDVWQGQLFPESIDRFGGYVSYGEADINVRGLVTNAEATNYAMQHTGTLTLRATSAGAYWTHYGISGWYLDGVVQASTYNGAATTQDARLNTNGVGFVGSLEFGYPIALPQLGASFALEPQVQAIWQHTSFSPNNDGVGDVALGSTHGSTGRIGVRGKWQLTNSNGQLWEPYAAVNFWRDWGGRSTTVFGDSSSSASTAPLLPQANRAELAGGVTGKLLARLSVYSSLGYEHELGTSTNARREGFNADAGLRYTW</sequence>
<dbReference type="PANTHER" id="PTHR35037:SF3">
    <property type="entry name" value="C-TERMINAL REGION OF AIDA-LIKE PROTEIN"/>
    <property type="match status" value="1"/>
</dbReference>
<keyword evidence="3" id="KW-0812">Transmembrane</keyword>
<reference evidence="5 6" key="1">
    <citation type="submission" date="2018-12" db="EMBL/GenBank/DDBJ databases">
        <title>Dyella dinghuensis sp. nov. DHOA06 and Dyella choica sp. nov. 4M-K27, isolated from forest soil.</title>
        <authorList>
            <person name="Qiu L.-H."/>
            <person name="Gao Z.-H."/>
        </authorList>
    </citation>
    <scope>NUCLEOTIDE SEQUENCE [LARGE SCALE GENOMIC DNA]</scope>
    <source>
        <strain evidence="5 6">DHOA06</strain>
    </source>
</reference>
<dbReference type="Proteomes" id="UP000267077">
    <property type="component" value="Unassembled WGS sequence"/>
</dbReference>
<dbReference type="InterPro" id="IPR051551">
    <property type="entry name" value="Autotransporter_adhesion"/>
</dbReference>
<dbReference type="EMBL" id="RYZR01000007">
    <property type="protein sequence ID" value="RUL62367.1"/>
    <property type="molecule type" value="Genomic_DNA"/>
</dbReference>
<dbReference type="SUPFAM" id="SSF103515">
    <property type="entry name" value="Autotransporter"/>
    <property type="match status" value="1"/>
</dbReference>
<keyword evidence="3" id="KW-1133">Transmembrane helix</keyword>
<dbReference type="Gene3D" id="2.40.128.130">
    <property type="entry name" value="Autotransporter beta-domain"/>
    <property type="match status" value="1"/>
</dbReference>
<evidence type="ECO:0000313" key="5">
    <source>
        <dbReference type="EMBL" id="RUL62367.1"/>
    </source>
</evidence>
<dbReference type="NCBIfam" id="TIGR02601">
    <property type="entry name" value="autotrns_rpt"/>
    <property type="match status" value="5"/>
</dbReference>
<dbReference type="InterPro" id="IPR013425">
    <property type="entry name" value="Autotrns_rpt"/>
</dbReference>
<feature type="region of interest" description="Disordered" evidence="2">
    <location>
        <begin position="872"/>
        <end position="915"/>
    </location>
</feature>
<dbReference type="Pfam" id="PF18883">
    <property type="entry name" value="AC_1"/>
    <property type="match status" value="1"/>
</dbReference>
<evidence type="ECO:0000256" key="2">
    <source>
        <dbReference type="SAM" id="MobiDB-lite"/>
    </source>
</evidence>
<evidence type="ECO:0000313" key="6">
    <source>
        <dbReference type="Proteomes" id="UP000267077"/>
    </source>
</evidence>
<dbReference type="InterPro" id="IPR005546">
    <property type="entry name" value="Autotransporte_beta"/>
</dbReference>
<dbReference type="SUPFAM" id="SSF51126">
    <property type="entry name" value="Pectin lyase-like"/>
    <property type="match status" value="2"/>
</dbReference>
<dbReference type="PANTHER" id="PTHR35037">
    <property type="entry name" value="C-TERMINAL REGION OF AIDA-LIKE PROTEIN"/>
    <property type="match status" value="1"/>
</dbReference>
<dbReference type="PROSITE" id="PS51208">
    <property type="entry name" value="AUTOTRANSPORTER"/>
    <property type="match status" value="1"/>
</dbReference>
<evidence type="ECO:0000259" key="4">
    <source>
        <dbReference type="PROSITE" id="PS51208"/>
    </source>
</evidence>
<feature type="domain" description="Autotransporter" evidence="4">
    <location>
        <begin position="960"/>
        <end position="1253"/>
    </location>
</feature>
<protein>
    <submittedName>
        <fullName evidence="5">Autotransporter outer membrane beta-barrel domain-containing protein</fullName>
    </submittedName>
</protein>
<dbReference type="InterPro" id="IPR011050">
    <property type="entry name" value="Pectin_lyase_fold/virulence"/>
</dbReference>
<keyword evidence="1" id="KW-0732">Signal</keyword>
<dbReference type="Pfam" id="PF03797">
    <property type="entry name" value="Autotransporter"/>
    <property type="match status" value="1"/>
</dbReference>
<feature type="compositionally biased region" description="Pro residues" evidence="2">
    <location>
        <begin position="882"/>
        <end position="915"/>
    </location>
</feature>
<dbReference type="Gene3D" id="2.160.20.20">
    <property type="match status" value="2"/>
</dbReference>
<dbReference type="InterPro" id="IPR006315">
    <property type="entry name" value="OM_autotransptr_brl_dom"/>
</dbReference>
<dbReference type="GO" id="GO:0019867">
    <property type="term" value="C:outer membrane"/>
    <property type="evidence" value="ECO:0007669"/>
    <property type="project" value="InterPro"/>
</dbReference>
<keyword evidence="6" id="KW-1185">Reference proteome</keyword>
<dbReference type="Pfam" id="PF12951">
    <property type="entry name" value="PATR"/>
    <property type="match status" value="5"/>
</dbReference>
<dbReference type="InterPro" id="IPR043990">
    <property type="entry name" value="AC_1"/>
</dbReference>
<comment type="caution">
    <text evidence="5">The sequence shown here is derived from an EMBL/GenBank/DDBJ whole genome shotgun (WGS) entry which is preliminary data.</text>
</comment>
<proteinExistence type="predicted"/>
<evidence type="ECO:0000256" key="1">
    <source>
        <dbReference type="ARBA" id="ARBA00022729"/>
    </source>
</evidence>
<dbReference type="CDD" id="cd01344">
    <property type="entry name" value="PL2_Passenger_AT"/>
    <property type="match status" value="1"/>
</dbReference>
<dbReference type="NCBIfam" id="TIGR01414">
    <property type="entry name" value="autotrans_barl"/>
    <property type="match status" value="1"/>
</dbReference>
<organism evidence="5 6">
    <name type="scientific">Dyella dinghuensis</name>
    <dbReference type="NCBI Taxonomy" id="1920169"/>
    <lineage>
        <taxon>Bacteria</taxon>
        <taxon>Pseudomonadati</taxon>
        <taxon>Pseudomonadota</taxon>
        <taxon>Gammaproteobacteria</taxon>
        <taxon>Lysobacterales</taxon>
        <taxon>Rhodanobacteraceae</taxon>
        <taxon>Dyella</taxon>
    </lineage>
</organism>
<gene>
    <name evidence="5" type="ORF">EKH79_15950</name>
</gene>
<dbReference type="AlphaFoldDB" id="A0A3S0PAQ8"/>
<evidence type="ECO:0000256" key="3">
    <source>
        <dbReference type="SAM" id="Phobius"/>
    </source>
</evidence>
<accession>A0A3S0PAQ8</accession>
<dbReference type="InterPro" id="IPR036709">
    <property type="entry name" value="Autotransporte_beta_dom_sf"/>
</dbReference>
<keyword evidence="3" id="KW-0472">Membrane</keyword>
<feature type="transmembrane region" description="Helical" evidence="3">
    <location>
        <begin position="70"/>
        <end position="89"/>
    </location>
</feature>